<keyword evidence="3" id="KW-1003">Cell membrane</keyword>
<reference evidence="9 10" key="1">
    <citation type="submission" date="2016-07" db="EMBL/GenBank/DDBJ databases">
        <title>Draft Genome Sequence of Oceanisphaera psychrotolerans, isolated from coastal sediment samples.</title>
        <authorList>
            <person name="Zhuo S."/>
            <person name="Ruan Z."/>
        </authorList>
    </citation>
    <scope>NUCLEOTIDE SEQUENCE [LARGE SCALE GENOMIC DNA]</scope>
    <source>
        <strain evidence="9 10">LAM-WHM-ZC</strain>
    </source>
</reference>
<dbReference type="STRING" id="1414654.BFR47_13475"/>
<feature type="transmembrane region" description="Helical" evidence="7">
    <location>
        <begin position="81"/>
        <end position="99"/>
    </location>
</feature>
<dbReference type="CDD" id="cd17472">
    <property type="entry name" value="MFS_YajR_like"/>
    <property type="match status" value="1"/>
</dbReference>
<proteinExistence type="predicted"/>
<dbReference type="InterPro" id="IPR020846">
    <property type="entry name" value="MFS_dom"/>
</dbReference>
<dbReference type="InterPro" id="IPR005829">
    <property type="entry name" value="Sugar_transporter_CS"/>
</dbReference>
<comment type="caution">
    <text evidence="9">The sequence shown here is derived from an EMBL/GenBank/DDBJ whole genome shotgun (WGS) entry which is preliminary data.</text>
</comment>
<feature type="transmembrane region" description="Helical" evidence="7">
    <location>
        <begin position="218"/>
        <end position="239"/>
    </location>
</feature>
<keyword evidence="4 7" id="KW-0812">Transmembrane</keyword>
<dbReference type="Proteomes" id="UP000243073">
    <property type="component" value="Unassembled WGS sequence"/>
</dbReference>
<keyword evidence="10" id="KW-1185">Reference proteome</keyword>
<feature type="transmembrane region" description="Helical" evidence="7">
    <location>
        <begin position="49"/>
        <end position="69"/>
    </location>
</feature>
<feature type="transmembrane region" description="Helical" evidence="7">
    <location>
        <begin position="304"/>
        <end position="331"/>
    </location>
</feature>
<name>A0A1J4QEI7_9GAMM</name>
<dbReference type="GO" id="GO:0022857">
    <property type="term" value="F:transmembrane transporter activity"/>
    <property type="evidence" value="ECO:0007669"/>
    <property type="project" value="InterPro"/>
</dbReference>
<evidence type="ECO:0000259" key="8">
    <source>
        <dbReference type="PROSITE" id="PS50850"/>
    </source>
</evidence>
<dbReference type="RefSeq" id="WP_071472505.1">
    <property type="nucleotide sequence ID" value="NZ_MDKE01000017.1"/>
</dbReference>
<feature type="transmembrane region" description="Helical" evidence="7">
    <location>
        <begin position="16"/>
        <end position="37"/>
    </location>
</feature>
<keyword evidence="2" id="KW-0813">Transport</keyword>
<dbReference type="OrthoDB" id="9764259at2"/>
<dbReference type="InterPro" id="IPR011701">
    <property type="entry name" value="MFS"/>
</dbReference>
<evidence type="ECO:0000256" key="5">
    <source>
        <dbReference type="ARBA" id="ARBA00022989"/>
    </source>
</evidence>
<dbReference type="GO" id="GO:0005886">
    <property type="term" value="C:plasma membrane"/>
    <property type="evidence" value="ECO:0007669"/>
    <property type="project" value="UniProtKB-SubCell"/>
</dbReference>
<feature type="transmembrane region" description="Helical" evidence="7">
    <location>
        <begin position="369"/>
        <end position="387"/>
    </location>
</feature>
<evidence type="ECO:0000313" key="9">
    <source>
        <dbReference type="EMBL" id="OIN10267.1"/>
    </source>
</evidence>
<evidence type="ECO:0000313" key="10">
    <source>
        <dbReference type="Proteomes" id="UP000243073"/>
    </source>
</evidence>
<dbReference type="Pfam" id="PF07690">
    <property type="entry name" value="MFS_1"/>
    <property type="match status" value="1"/>
</dbReference>
<comment type="subcellular location">
    <subcellularLocation>
        <location evidence="1">Cell membrane</location>
        <topology evidence="1">Multi-pass membrane protein</topology>
    </subcellularLocation>
</comment>
<evidence type="ECO:0000256" key="2">
    <source>
        <dbReference type="ARBA" id="ARBA00022448"/>
    </source>
</evidence>
<organism evidence="9 10">
    <name type="scientific">Oceanisphaera psychrotolerans</name>
    <dbReference type="NCBI Taxonomy" id="1414654"/>
    <lineage>
        <taxon>Bacteria</taxon>
        <taxon>Pseudomonadati</taxon>
        <taxon>Pseudomonadota</taxon>
        <taxon>Gammaproteobacteria</taxon>
        <taxon>Aeromonadales</taxon>
        <taxon>Aeromonadaceae</taxon>
        <taxon>Oceanisphaera</taxon>
    </lineage>
</organism>
<dbReference type="PROSITE" id="PS50850">
    <property type="entry name" value="MFS"/>
    <property type="match status" value="1"/>
</dbReference>
<evidence type="ECO:0000256" key="4">
    <source>
        <dbReference type="ARBA" id="ARBA00022692"/>
    </source>
</evidence>
<feature type="transmembrane region" description="Helical" evidence="7">
    <location>
        <begin position="168"/>
        <end position="187"/>
    </location>
</feature>
<dbReference type="SUPFAM" id="SSF103473">
    <property type="entry name" value="MFS general substrate transporter"/>
    <property type="match status" value="1"/>
</dbReference>
<keyword evidence="6 7" id="KW-0472">Membrane</keyword>
<feature type="domain" description="Major facilitator superfamily (MFS) profile" evidence="8">
    <location>
        <begin position="14"/>
        <end position="394"/>
    </location>
</feature>
<dbReference type="PANTHER" id="PTHR23517">
    <property type="entry name" value="RESISTANCE PROTEIN MDTM, PUTATIVE-RELATED-RELATED"/>
    <property type="match status" value="1"/>
</dbReference>
<dbReference type="InterPro" id="IPR036259">
    <property type="entry name" value="MFS_trans_sf"/>
</dbReference>
<feature type="transmembrane region" description="Helical" evidence="7">
    <location>
        <begin position="137"/>
        <end position="162"/>
    </location>
</feature>
<dbReference type="InterPro" id="IPR050171">
    <property type="entry name" value="MFS_Transporters"/>
</dbReference>
<gene>
    <name evidence="9" type="ORF">BFR47_13475</name>
</gene>
<evidence type="ECO:0000256" key="6">
    <source>
        <dbReference type="ARBA" id="ARBA00023136"/>
    </source>
</evidence>
<evidence type="ECO:0000256" key="3">
    <source>
        <dbReference type="ARBA" id="ARBA00022475"/>
    </source>
</evidence>
<dbReference type="PROSITE" id="PS00216">
    <property type="entry name" value="SUGAR_TRANSPORT_1"/>
    <property type="match status" value="1"/>
</dbReference>
<dbReference type="Gene3D" id="3.30.70.100">
    <property type="match status" value="1"/>
</dbReference>
<dbReference type="Pfam" id="PF21987">
    <property type="entry name" value="YajR_YAM"/>
    <property type="match status" value="1"/>
</dbReference>
<evidence type="ECO:0000256" key="1">
    <source>
        <dbReference type="ARBA" id="ARBA00004651"/>
    </source>
</evidence>
<evidence type="ECO:0000256" key="7">
    <source>
        <dbReference type="SAM" id="Phobius"/>
    </source>
</evidence>
<sequence>MSDEQGFSPRERRASFTLAGIFGMRMLGLFMIMPVFALYGQDLIGFSPLWVGIVIGVYGLTQAILQIPVGWLSDRIGRKPVIYAGLALFALGSVVAALSDSVYGVAIGRVLQGSGAIAGAILALAADITREENRTKAMAIIGVCIGISFAIAMVLGPVLAAFIGLSGVFWTTALLALVGILMVRFMLPEQAHRGQIRDVTAAPELFGRLLKDRQLLRLDFGIMLLHLTLTAVFVAFPLTLLDAGLVAEHHWWLYLPTLLLSFVLIVPFLILGARRNMNKQLFQASILVMMAALLLMAAGQGQLWLLALAMMLYFTAFNFMEASLPAFLSMLAPAGAKGTAMGIYSTSQFFGAFLGGVLGGLLYQQLGGGGVFVLVAVCMAFWFWLATGMTNVSKVRSHILSIGVNIENKDQREQLLQRLMALPGVHEALIIPEEGAAYLKVDGNIFELDQARRLINL</sequence>
<feature type="transmembrane region" description="Helical" evidence="7">
    <location>
        <begin position="105"/>
        <end position="125"/>
    </location>
</feature>
<accession>A0A1J4QEI7</accession>
<feature type="transmembrane region" description="Helical" evidence="7">
    <location>
        <begin position="251"/>
        <end position="273"/>
    </location>
</feature>
<protein>
    <submittedName>
        <fullName evidence="9">MFS transporter</fullName>
    </submittedName>
</protein>
<feature type="transmembrane region" description="Helical" evidence="7">
    <location>
        <begin position="280"/>
        <end position="298"/>
    </location>
</feature>
<keyword evidence="5 7" id="KW-1133">Transmembrane helix</keyword>
<dbReference type="PANTHER" id="PTHR23517:SF2">
    <property type="entry name" value="MULTIDRUG RESISTANCE PROTEIN MDTH"/>
    <property type="match status" value="1"/>
</dbReference>
<dbReference type="AlphaFoldDB" id="A0A1J4QEI7"/>
<dbReference type="Gene3D" id="1.20.1250.20">
    <property type="entry name" value="MFS general substrate transporter like domains"/>
    <property type="match status" value="1"/>
</dbReference>
<dbReference type="InterPro" id="IPR054152">
    <property type="entry name" value="YajR_YAM"/>
</dbReference>
<feature type="transmembrane region" description="Helical" evidence="7">
    <location>
        <begin position="343"/>
        <end position="363"/>
    </location>
</feature>
<dbReference type="EMBL" id="MDKE01000017">
    <property type="protein sequence ID" value="OIN10267.1"/>
    <property type="molecule type" value="Genomic_DNA"/>
</dbReference>